<evidence type="ECO:0000313" key="3">
    <source>
        <dbReference type="Proteomes" id="UP000321558"/>
    </source>
</evidence>
<accession>A0A511ZJE9</accession>
<evidence type="ECO:0008006" key="4">
    <source>
        <dbReference type="Google" id="ProtNLM"/>
    </source>
</evidence>
<sequence length="78" mass="9203">MYLPATNLAENSFCPQDILRILNNEEAAISNTKLSYHLKEMRNANILNLEREGKRYFYSVNHDTLNDMIDWVRSIQQN</sequence>
<gene>
    <name evidence="2" type="ORF">OSO01_23130</name>
</gene>
<proteinExistence type="predicted"/>
<reference evidence="2 3" key="1">
    <citation type="submission" date="2019-07" db="EMBL/GenBank/DDBJ databases">
        <title>Whole genome shotgun sequence of Oceanobacillus sojae NBRC 105379.</title>
        <authorList>
            <person name="Hosoyama A."/>
            <person name="Uohara A."/>
            <person name="Ohji S."/>
            <person name="Ichikawa N."/>
        </authorList>
    </citation>
    <scope>NUCLEOTIDE SEQUENCE [LARGE SCALE GENOMIC DNA]</scope>
    <source>
        <strain evidence="2 3">NBRC 105379</strain>
    </source>
</reference>
<evidence type="ECO:0000313" key="2">
    <source>
        <dbReference type="EMBL" id="GEN87574.1"/>
    </source>
</evidence>
<dbReference type="InterPro" id="IPR011991">
    <property type="entry name" value="ArsR-like_HTH"/>
</dbReference>
<dbReference type="GO" id="GO:0003677">
    <property type="term" value="F:DNA binding"/>
    <property type="evidence" value="ECO:0007669"/>
    <property type="project" value="UniProtKB-KW"/>
</dbReference>
<dbReference type="SUPFAM" id="SSF46785">
    <property type="entry name" value="Winged helix' DNA-binding domain"/>
    <property type="match status" value="1"/>
</dbReference>
<comment type="caution">
    <text evidence="2">The sequence shown here is derived from an EMBL/GenBank/DDBJ whole genome shotgun (WGS) entry which is preliminary data.</text>
</comment>
<dbReference type="AlphaFoldDB" id="A0A511ZJE9"/>
<dbReference type="InterPro" id="IPR036388">
    <property type="entry name" value="WH-like_DNA-bd_sf"/>
</dbReference>
<name>A0A511ZJE9_9BACI</name>
<dbReference type="InterPro" id="IPR036390">
    <property type="entry name" value="WH_DNA-bd_sf"/>
</dbReference>
<dbReference type="Gene3D" id="1.10.10.10">
    <property type="entry name" value="Winged helix-like DNA-binding domain superfamily/Winged helix DNA-binding domain"/>
    <property type="match status" value="1"/>
</dbReference>
<dbReference type="EMBL" id="BJYM01000008">
    <property type="protein sequence ID" value="GEN87574.1"/>
    <property type="molecule type" value="Genomic_DNA"/>
</dbReference>
<organism evidence="2 3">
    <name type="scientific">Oceanobacillus sojae</name>
    <dbReference type="NCBI Taxonomy" id="582851"/>
    <lineage>
        <taxon>Bacteria</taxon>
        <taxon>Bacillati</taxon>
        <taxon>Bacillota</taxon>
        <taxon>Bacilli</taxon>
        <taxon>Bacillales</taxon>
        <taxon>Bacillaceae</taxon>
        <taxon>Oceanobacillus</taxon>
    </lineage>
</organism>
<dbReference type="STRING" id="582851.GCA_900162665_00740"/>
<evidence type="ECO:0000256" key="1">
    <source>
        <dbReference type="ARBA" id="ARBA00023125"/>
    </source>
</evidence>
<keyword evidence="3" id="KW-1185">Reference proteome</keyword>
<protein>
    <recommendedName>
        <fullName evidence="4">HTH arsR-type domain-containing protein</fullName>
    </recommendedName>
</protein>
<dbReference type="Proteomes" id="UP000321558">
    <property type="component" value="Unassembled WGS sequence"/>
</dbReference>
<dbReference type="CDD" id="cd00090">
    <property type="entry name" value="HTH_ARSR"/>
    <property type="match status" value="1"/>
</dbReference>
<dbReference type="RefSeq" id="WP_339282244.1">
    <property type="nucleotide sequence ID" value="NZ_BJYM01000008.1"/>
</dbReference>
<keyword evidence="1" id="KW-0238">DNA-binding</keyword>